<comment type="caution">
    <text evidence="1">The sequence shown here is derived from an EMBL/GenBank/DDBJ whole genome shotgun (WGS) entry which is preliminary data.</text>
</comment>
<reference evidence="1" key="2">
    <citation type="submission" date="2021-04" db="EMBL/GenBank/DDBJ databases">
        <title>Genome-wide patterns of bracovirus chromosomal integration into multiple host tissues during parasitism.</title>
        <authorList>
            <person name="Chebbi M.A.C."/>
        </authorList>
    </citation>
    <scope>NUCLEOTIDE SEQUENCE</scope>
    <source>
        <tissue evidence="1">Whole body</tissue>
    </source>
</reference>
<evidence type="ECO:0000313" key="2">
    <source>
        <dbReference type="Proteomes" id="UP000729913"/>
    </source>
</evidence>
<reference evidence="1" key="1">
    <citation type="submission" date="2020-03" db="EMBL/GenBank/DDBJ databases">
        <authorList>
            <person name="Chebbi M.A."/>
            <person name="Drezen J.M."/>
        </authorList>
    </citation>
    <scope>NUCLEOTIDE SEQUENCE</scope>
    <source>
        <tissue evidence="1">Whole body</tissue>
    </source>
</reference>
<keyword evidence="2" id="KW-1185">Reference proteome</keyword>
<protein>
    <submittedName>
        <fullName evidence="1">Uncharacterized protein</fullName>
    </submittedName>
</protein>
<dbReference type="Proteomes" id="UP000729913">
    <property type="component" value="Unassembled WGS sequence"/>
</dbReference>
<evidence type="ECO:0000313" key="1">
    <source>
        <dbReference type="EMBL" id="KAG8040326.1"/>
    </source>
</evidence>
<dbReference type="AlphaFoldDB" id="A0A8J5RFM7"/>
<accession>A0A8J5RFM7</accession>
<dbReference type="EMBL" id="JAAOIC020000023">
    <property type="protein sequence ID" value="KAG8040326.1"/>
    <property type="molecule type" value="Genomic_DNA"/>
</dbReference>
<proteinExistence type="predicted"/>
<name>A0A8J5RFM7_9HYME</name>
<sequence>MTSLHFNPQWITERKPRKQIRILSYKSNLYKTNRIIFFAENRAARVEEYLLSKLIINKYFIVL</sequence>
<gene>
    <name evidence="1" type="ORF">G9C98_000897</name>
</gene>
<organism evidence="1 2">
    <name type="scientific">Cotesia typhae</name>
    <dbReference type="NCBI Taxonomy" id="2053667"/>
    <lineage>
        <taxon>Eukaryota</taxon>
        <taxon>Metazoa</taxon>
        <taxon>Ecdysozoa</taxon>
        <taxon>Arthropoda</taxon>
        <taxon>Hexapoda</taxon>
        <taxon>Insecta</taxon>
        <taxon>Pterygota</taxon>
        <taxon>Neoptera</taxon>
        <taxon>Endopterygota</taxon>
        <taxon>Hymenoptera</taxon>
        <taxon>Apocrita</taxon>
        <taxon>Ichneumonoidea</taxon>
        <taxon>Braconidae</taxon>
        <taxon>Microgastrinae</taxon>
        <taxon>Cotesia</taxon>
    </lineage>
</organism>